<proteinExistence type="predicted"/>
<dbReference type="InterPro" id="IPR051781">
    <property type="entry name" value="Metallo-dep_Hydrolase"/>
</dbReference>
<dbReference type="EMBL" id="NRSG01000013">
    <property type="protein sequence ID" value="MBK1657260.1"/>
    <property type="molecule type" value="Genomic_DNA"/>
</dbReference>
<dbReference type="PANTHER" id="PTHR43135">
    <property type="entry name" value="ALPHA-D-RIBOSE 1-METHYLPHOSPHONATE 5-TRIPHOSPHATE DIPHOSPHATASE"/>
    <property type="match status" value="1"/>
</dbReference>
<keyword evidence="3" id="KW-1185">Reference proteome</keyword>
<name>A0ABS1CSE9_9PROT</name>
<protein>
    <submittedName>
        <fullName evidence="2">Amidohydrolase</fullName>
    </submittedName>
</protein>
<dbReference type="InterPro" id="IPR032466">
    <property type="entry name" value="Metal_Hydrolase"/>
</dbReference>
<sequence>MTRVLIRNAQVFDATGRAPYPADVLVEGNRIKAVATDLGVLEAPEVIDGAGMTLMPGMVEGHSHPTFTGVSEPAQLGEIPPEEHLILTIKNTRLMLDHGFTALFEAASAKLRLGVVTRNAINAGDFIGPRMRAASPEITTTAGLGDERRVHIYRESFALIADGPEEMRKVARLCMREGVDNLKINVSGDDFVTNARAACTPMMRDEIRTAVEVAHEFGRMVVAHSRSAESVKRCVEAGVDCIYHCDQSDEEALDLLERNKNRHFVAPAFGILYNLVHETEKTGVPRSFIEERGFRKAFDVSCETYHQMRKRGIRVAIGGDYGFAFTPQGQNARDIHHFVRFFGYSPIEALQCATTVGADLMGMKHELGLVKEGYLADLLLVRGDPTQDVTLLQHPDNLAMVMTDGRLWKDPRREIRREKLPLAAE</sequence>
<evidence type="ECO:0000313" key="3">
    <source>
        <dbReference type="Proteomes" id="UP000697995"/>
    </source>
</evidence>
<dbReference type="InterPro" id="IPR011059">
    <property type="entry name" value="Metal-dep_hydrolase_composite"/>
</dbReference>
<dbReference type="Gene3D" id="3.20.20.140">
    <property type="entry name" value="Metal-dependent hydrolases"/>
    <property type="match status" value="1"/>
</dbReference>
<dbReference type="PANTHER" id="PTHR43135:SF3">
    <property type="entry name" value="ALPHA-D-RIBOSE 1-METHYLPHOSPHONATE 5-TRIPHOSPHATE DIPHOSPHATASE"/>
    <property type="match status" value="1"/>
</dbReference>
<gene>
    <name evidence="2" type="ORF">CKO45_03330</name>
</gene>
<organism evidence="2 3">
    <name type="scientific">Paracraurococcus ruber</name>
    <dbReference type="NCBI Taxonomy" id="77675"/>
    <lineage>
        <taxon>Bacteria</taxon>
        <taxon>Pseudomonadati</taxon>
        <taxon>Pseudomonadota</taxon>
        <taxon>Alphaproteobacteria</taxon>
        <taxon>Acetobacterales</taxon>
        <taxon>Roseomonadaceae</taxon>
        <taxon>Paracraurococcus</taxon>
    </lineage>
</organism>
<dbReference type="Gene3D" id="2.30.40.10">
    <property type="entry name" value="Urease, subunit C, domain 1"/>
    <property type="match status" value="1"/>
</dbReference>
<dbReference type="SUPFAM" id="SSF51556">
    <property type="entry name" value="Metallo-dependent hydrolases"/>
    <property type="match status" value="1"/>
</dbReference>
<evidence type="ECO:0000313" key="2">
    <source>
        <dbReference type="EMBL" id="MBK1657260.1"/>
    </source>
</evidence>
<dbReference type="CDD" id="cd01299">
    <property type="entry name" value="Met_dep_hydrolase_A"/>
    <property type="match status" value="1"/>
</dbReference>
<comment type="caution">
    <text evidence="2">The sequence shown here is derived from an EMBL/GenBank/DDBJ whole genome shotgun (WGS) entry which is preliminary data.</text>
</comment>
<dbReference type="Proteomes" id="UP000697995">
    <property type="component" value="Unassembled WGS sequence"/>
</dbReference>
<reference evidence="2 3" key="1">
    <citation type="journal article" date="2020" name="Microorganisms">
        <title>Osmotic Adaptation and Compatible Solute Biosynthesis of Phototrophic Bacteria as Revealed from Genome Analyses.</title>
        <authorList>
            <person name="Imhoff J.F."/>
            <person name="Rahn T."/>
            <person name="Kunzel S."/>
            <person name="Keller A."/>
            <person name="Neulinger S.C."/>
        </authorList>
    </citation>
    <scope>NUCLEOTIDE SEQUENCE [LARGE SCALE GENOMIC DNA]</scope>
    <source>
        <strain evidence="2 3">DSM 15382</strain>
    </source>
</reference>
<dbReference type="SUPFAM" id="SSF51338">
    <property type="entry name" value="Composite domain of metallo-dependent hydrolases"/>
    <property type="match status" value="1"/>
</dbReference>
<dbReference type="Pfam" id="PF01979">
    <property type="entry name" value="Amidohydro_1"/>
    <property type="match status" value="1"/>
</dbReference>
<dbReference type="InterPro" id="IPR006680">
    <property type="entry name" value="Amidohydro-rel"/>
</dbReference>
<dbReference type="RefSeq" id="WP_133218440.1">
    <property type="nucleotide sequence ID" value="NZ_NRSG01000013.1"/>
</dbReference>
<feature type="domain" description="Amidohydrolase-related" evidence="1">
    <location>
        <begin position="53"/>
        <end position="407"/>
    </location>
</feature>
<accession>A0ABS1CSE9</accession>
<dbReference type="InterPro" id="IPR057744">
    <property type="entry name" value="OTAase-like"/>
</dbReference>
<evidence type="ECO:0000259" key="1">
    <source>
        <dbReference type="Pfam" id="PF01979"/>
    </source>
</evidence>